<keyword evidence="4" id="KW-1185">Reference proteome</keyword>
<dbReference type="GO" id="GO:0004672">
    <property type="term" value="F:protein kinase activity"/>
    <property type="evidence" value="ECO:0007669"/>
    <property type="project" value="InterPro"/>
</dbReference>
<dbReference type="GO" id="GO:0005524">
    <property type="term" value="F:ATP binding"/>
    <property type="evidence" value="ECO:0007669"/>
    <property type="project" value="InterPro"/>
</dbReference>
<dbReference type="Gene3D" id="1.10.510.10">
    <property type="entry name" value="Transferase(Phosphotransferase) domain 1"/>
    <property type="match status" value="1"/>
</dbReference>
<dbReference type="AlphaFoldDB" id="A0A0F5MP81"/>
<comment type="caution">
    <text evidence="3">The sequence shown here is derived from an EMBL/GenBank/DDBJ whole genome shotgun (WGS) entry which is preliminary data.</text>
</comment>
<keyword evidence="1" id="KW-0472">Membrane</keyword>
<reference evidence="3 4" key="1">
    <citation type="submission" date="2015-02" db="EMBL/GenBank/DDBJ databases">
        <title>Single cell genomics of a rare environmental alphaproteobacterium provides unique insights into Rickettsiaceae evolution.</title>
        <authorList>
            <person name="Martijn J."/>
            <person name="Schulz F."/>
            <person name="Zaremba-Niedzwiedzka K."/>
            <person name="Viklund J."/>
            <person name="Stepanauskas R."/>
            <person name="Andersson S.G.E."/>
            <person name="Horn M."/>
            <person name="Guy L."/>
            <person name="Ettema T.J.G."/>
        </authorList>
    </citation>
    <scope>NUCLEOTIDE SEQUENCE [LARGE SCALE GENOMIC DNA]</scope>
    <source>
        <strain evidence="3 4">SCGC AAA041-L04</strain>
    </source>
</reference>
<dbReference type="SMART" id="SM00220">
    <property type="entry name" value="S_TKc"/>
    <property type="match status" value="1"/>
</dbReference>
<gene>
    <name evidence="3" type="ORF">SZ25_00519</name>
</gene>
<dbReference type="SUPFAM" id="SSF56112">
    <property type="entry name" value="Protein kinase-like (PK-like)"/>
    <property type="match status" value="1"/>
</dbReference>
<sequence length="689" mass="78633">MTSIDSADPSKVENAITHESIVDIIINNDIDLIAGRYKIDPDAPLTSFGGAFAKAYNCINLSEIDDRLLYGLVFDSHINPRISLIDYFKTNAIERLVIPIEAEVTNFSLDNKEHYVAIMEYPTGINLKEYIDINGPCSLSFFKKNILLPVVKILQNFEAIGAAHGRINIENIFINPTNNIVMVGECFSDAPFFSQKTVYCPLEIIDCLPITRGTTNVVADYYALGVVCYMMLSGNYNSASYSLEMLLQSKMEQGSYTALTSSKKISNEAKVLLKGLLNDIVTDRWRSKQIYEWYNNQITALNVVRMFNEATRSLSFNDKDYYTCHYLAHGLQKSWSLAKKFILEDKIVGWIERAIGNADVAEKLERISNIGRYESTNSVLVGQEELLVRYLATLDPTGPLRVKDFSMSIESMPLLILYGFARNKKEYLENAKTILKGCYWRFFVIKSLDRRINLNNKLYDIMDRLREFFDKDVAGFGMERCLYELNPNAPCQSEIFKDKMVFTVNQILQELDVQASLGNNKIMDRHISAFILAKLHINKEMTLPSLARFPLLARRKELISLAILAVAQKTTGTKVLKHLAKACIVNLDPVILQIRNKSTRAELIERITDLSQKSTLTNLLSVVTDPSIFQKDLNEFDRAKKLYRKLFFTKQQLFDGAKMDELGYRYGLKICVIVSYLFYSIMLIYLLTK</sequence>
<organism evidence="3 4">
    <name type="scientific">Candidatus Arcanibacter lacustris</name>
    <dbReference type="NCBI Taxonomy" id="1607817"/>
    <lineage>
        <taxon>Bacteria</taxon>
        <taxon>Pseudomonadati</taxon>
        <taxon>Pseudomonadota</taxon>
        <taxon>Alphaproteobacteria</taxon>
        <taxon>Rickettsiales</taxon>
        <taxon>Candidatus Arcanibacter</taxon>
    </lineage>
</organism>
<dbReference type="Proteomes" id="UP000033358">
    <property type="component" value="Unassembled WGS sequence"/>
</dbReference>
<keyword evidence="1" id="KW-0812">Transmembrane</keyword>
<proteinExistence type="predicted"/>
<keyword evidence="1" id="KW-1133">Transmembrane helix</keyword>
<evidence type="ECO:0000256" key="1">
    <source>
        <dbReference type="SAM" id="Phobius"/>
    </source>
</evidence>
<evidence type="ECO:0000313" key="3">
    <source>
        <dbReference type="EMBL" id="KKB96369.1"/>
    </source>
</evidence>
<protein>
    <recommendedName>
        <fullName evidence="2">Protein kinase domain-containing protein</fullName>
    </recommendedName>
</protein>
<evidence type="ECO:0000259" key="2">
    <source>
        <dbReference type="SMART" id="SM00220"/>
    </source>
</evidence>
<dbReference type="InterPro" id="IPR011009">
    <property type="entry name" value="Kinase-like_dom_sf"/>
</dbReference>
<dbReference type="InterPro" id="IPR000719">
    <property type="entry name" value="Prot_kinase_dom"/>
</dbReference>
<feature type="domain" description="Protein kinase" evidence="2">
    <location>
        <begin position="39"/>
        <end position="294"/>
    </location>
</feature>
<evidence type="ECO:0000313" key="4">
    <source>
        <dbReference type="Proteomes" id="UP000033358"/>
    </source>
</evidence>
<dbReference type="EMBL" id="JYHA01000087">
    <property type="protein sequence ID" value="KKB96369.1"/>
    <property type="molecule type" value="Genomic_DNA"/>
</dbReference>
<name>A0A0F5MP81_9RICK</name>
<accession>A0A0F5MP81</accession>
<feature type="transmembrane region" description="Helical" evidence="1">
    <location>
        <begin position="666"/>
        <end position="687"/>
    </location>
</feature>